<sequence>MHTAVNLQSGARQAHLPKSGRQAGFSLIEILMVLVIIGFSVNLVTYTLSDDMEEELEREALRLHSVINMASEFAILNQIELGFHLDKKKLEFLVFDGEKWTTFEAEELYQAVEYSDEYKIVLTTEDLAWAQDNMLEQANWRELMSSGDEESLLELKKLKIPQVLLLSSGEVSAFQLSLELEEDSEPVYFVEGEFMAPVNLRKEPEDS</sequence>
<keyword evidence="5 6" id="KW-0472">Membrane</keyword>
<dbReference type="InterPro" id="IPR012902">
    <property type="entry name" value="N_methyl_site"/>
</dbReference>
<dbReference type="GeneID" id="61359362"/>
<dbReference type="InterPro" id="IPR045584">
    <property type="entry name" value="Pilin-like"/>
</dbReference>
<evidence type="ECO:0000256" key="6">
    <source>
        <dbReference type="SAM" id="Phobius"/>
    </source>
</evidence>
<proteinExistence type="predicted"/>
<dbReference type="EMBL" id="AHCD03000038">
    <property type="protein sequence ID" value="KAF7785315.1"/>
    <property type="molecule type" value="Genomic_DNA"/>
</dbReference>
<dbReference type="InterPro" id="IPR002416">
    <property type="entry name" value="T2SS_protein-GspH"/>
</dbReference>
<comment type="caution">
    <text evidence="7">The sequence shown here is derived from an EMBL/GenBank/DDBJ whole genome shotgun (WGS) entry which is preliminary data.</text>
</comment>
<accession>A0A8T0C5M6</accession>
<protein>
    <submittedName>
        <fullName evidence="7">General secretion pathway protein H</fullName>
    </submittedName>
</protein>
<gene>
    <name evidence="7" type="primary">gspH</name>
    <name evidence="7" type="ORF">PRUB_a5255</name>
</gene>
<keyword evidence="2" id="KW-0488">Methylation</keyword>
<dbReference type="PRINTS" id="PR00885">
    <property type="entry name" value="BCTERIALGSPH"/>
</dbReference>
<dbReference type="GO" id="GO:0015628">
    <property type="term" value="P:protein secretion by the type II secretion system"/>
    <property type="evidence" value="ECO:0007669"/>
    <property type="project" value="InterPro"/>
</dbReference>
<dbReference type="NCBIfam" id="TIGR02532">
    <property type="entry name" value="IV_pilin_GFxxxE"/>
    <property type="match status" value="1"/>
</dbReference>
<dbReference type="Pfam" id="PF07963">
    <property type="entry name" value="N_methyl"/>
    <property type="match status" value="1"/>
</dbReference>
<dbReference type="Gene3D" id="3.55.40.10">
    <property type="entry name" value="minor pseudopilin epsh domain"/>
    <property type="match status" value="1"/>
</dbReference>
<dbReference type="Proteomes" id="UP000016480">
    <property type="component" value="Unassembled WGS sequence"/>
</dbReference>
<keyword evidence="4 6" id="KW-1133">Transmembrane helix</keyword>
<evidence type="ECO:0000256" key="2">
    <source>
        <dbReference type="ARBA" id="ARBA00022481"/>
    </source>
</evidence>
<dbReference type="AlphaFoldDB" id="A0A8T0C5M6"/>
<evidence type="ECO:0000313" key="7">
    <source>
        <dbReference type="EMBL" id="KAF7785315.1"/>
    </source>
</evidence>
<evidence type="ECO:0000256" key="3">
    <source>
        <dbReference type="ARBA" id="ARBA00022692"/>
    </source>
</evidence>
<reference evidence="7 8" key="1">
    <citation type="journal article" date="2012" name="J. Bacteriol.">
        <title>Genome sequence of the cycloprodigiosin-producing bacterial strain Pseudoalteromonas rubra ATCC 29570(T).</title>
        <authorList>
            <person name="Xie B.B."/>
            <person name="Shu Y.L."/>
            <person name="Qin Q.L."/>
            <person name="Rong J.C."/>
            <person name="Zhang X.Y."/>
            <person name="Chen X.L."/>
            <person name="Zhou B.C."/>
            <person name="Zhang Y.Z."/>
        </authorList>
    </citation>
    <scope>NUCLEOTIDE SEQUENCE [LARGE SCALE GENOMIC DNA]</scope>
    <source>
        <strain evidence="7 8">DSM 6842</strain>
    </source>
</reference>
<feature type="transmembrane region" description="Helical" evidence="6">
    <location>
        <begin position="25"/>
        <end position="48"/>
    </location>
</feature>
<dbReference type="SUPFAM" id="SSF54523">
    <property type="entry name" value="Pili subunits"/>
    <property type="match status" value="1"/>
</dbReference>
<name>A0A8T0C5M6_9GAMM</name>
<evidence type="ECO:0000256" key="5">
    <source>
        <dbReference type="ARBA" id="ARBA00023136"/>
    </source>
</evidence>
<organism evidence="7 8">
    <name type="scientific">Pseudoalteromonas rubra</name>
    <dbReference type="NCBI Taxonomy" id="43658"/>
    <lineage>
        <taxon>Bacteria</taxon>
        <taxon>Pseudomonadati</taxon>
        <taxon>Pseudomonadota</taxon>
        <taxon>Gammaproteobacteria</taxon>
        <taxon>Alteromonadales</taxon>
        <taxon>Pseudoalteromonadaceae</taxon>
        <taxon>Pseudoalteromonas</taxon>
    </lineage>
</organism>
<evidence type="ECO:0000256" key="4">
    <source>
        <dbReference type="ARBA" id="ARBA00022989"/>
    </source>
</evidence>
<evidence type="ECO:0000313" key="8">
    <source>
        <dbReference type="Proteomes" id="UP000016480"/>
    </source>
</evidence>
<dbReference type="GO" id="GO:0015627">
    <property type="term" value="C:type II protein secretion system complex"/>
    <property type="evidence" value="ECO:0007669"/>
    <property type="project" value="InterPro"/>
</dbReference>
<keyword evidence="3 6" id="KW-0812">Transmembrane</keyword>
<evidence type="ECO:0000256" key="1">
    <source>
        <dbReference type="ARBA" id="ARBA00004167"/>
    </source>
</evidence>
<dbReference type="RefSeq" id="WP_010387119.1">
    <property type="nucleotide sequence ID" value="NZ_AHCD03000038.1"/>
</dbReference>
<dbReference type="GO" id="GO:0016020">
    <property type="term" value="C:membrane"/>
    <property type="evidence" value="ECO:0007669"/>
    <property type="project" value="UniProtKB-SubCell"/>
</dbReference>
<comment type="subcellular location">
    <subcellularLocation>
        <location evidence="1">Membrane</location>
        <topology evidence="1">Single-pass membrane protein</topology>
    </subcellularLocation>
</comment>